<comment type="caution">
    <text evidence="7">The sequence shown here is derived from an EMBL/GenBank/DDBJ whole genome shotgun (WGS) entry which is preliminary data.</text>
</comment>
<dbReference type="STRING" id="157733.AB986_13270"/>
<dbReference type="PATRIC" id="fig|157733.3.peg.699"/>
<evidence type="ECO:0000256" key="3">
    <source>
        <dbReference type="ARBA" id="ARBA00022475"/>
    </source>
</evidence>
<evidence type="ECO:0000256" key="4">
    <source>
        <dbReference type="ARBA" id="ARBA00022679"/>
    </source>
</evidence>
<gene>
    <name evidence="7" type="ORF">AB986_13270</name>
</gene>
<dbReference type="EMBL" id="LELK01000004">
    <property type="protein sequence ID" value="KMM36881.1"/>
    <property type="molecule type" value="Genomic_DNA"/>
</dbReference>
<dbReference type="Gene3D" id="3.40.50.12580">
    <property type="match status" value="1"/>
</dbReference>
<dbReference type="InterPro" id="IPR043149">
    <property type="entry name" value="TagF_N"/>
</dbReference>
<proteinExistence type="inferred from homology"/>
<dbReference type="SUPFAM" id="SSF53756">
    <property type="entry name" value="UDP-Glycosyltransferase/glycogen phosphorylase"/>
    <property type="match status" value="1"/>
</dbReference>
<dbReference type="GO" id="GO:0047355">
    <property type="term" value="F:CDP-glycerol glycerophosphotransferase activity"/>
    <property type="evidence" value="ECO:0007669"/>
    <property type="project" value="InterPro"/>
</dbReference>
<evidence type="ECO:0000256" key="2">
    <source>
        <dbReference type="ARBA" id="ARBA00010488"/>
    </source>
</evidence>
<keyword evidence="4" id="KW-0808">Transferase</keyword>
<dbReference type="AlphaFoldDB" id="A0A0J6CKW7"/>
<keyword evidence="5" id="KW-0777">Teichoic acid biosynthesis</keyword>
<reference evidence="7" key="1">
    <citation type="submission" date="2015-06" db="EMBL/GenBank/DDBJ databases">
        <authorList>
            <person name="Liu B."/>
            <person name="Wang J."/>
            <person name="Zhu Y."/>
            <person name="Liu G."/>
            <person name="Chen Q."/>
            <person name="Zheng C."/>
            <person name="Che J."/>
            <person name="Ge C."/>
            <person name="Shi H."/>
            <person name="Pan Z."/>
            <person name="Liu X."/>
        </authorList>
    </citation>
    <scope>NUCLEOTIDE SEQUENCE [LARGE SCALE GENOMIC DNA]</scope>
    <source>
        <strain evidence="7">DSM 16346</strain>
    </source>
</reference>
<sequence>MKKLLKMLKIYPMMKAFSRLLFVALGRFPANKRLVIFESFSGKQYSCNPRAIYEYLEEHGYDLEMIWSVEEANAESFRKRGIPTVRRFSLRWFYLMARAKYWVTNSRMSLWIPKPAHTVYVQTWHGTPLKKLAGDMDEVYMPGTNTLSYKENFYKEAAKWDYLISPNRYSSDIFKRAFGFKKNMIESGYPRNDRLHLDNAHDHIDAIKKIYDIPVEKKVVLYAPTWRDDEFYQAGKYKHELKLDLDLLKREIGDEYVIILRMHYLIAEQFDLSRYEGFAFDLSVGVDVNDLYLMSDVLITDYSSVFFDYANLRRPIIFFTYDLASYRDKLRGFYFDLEVEAPGPVVTTSAEVLKAIQTFENEGFGAFEERYNDFYNTYCYLEGGSATKKVVDQIFVSEAK</sequence>
<evidence type="ECO:0000313" key="7">
    <source>
        <dbReference type="EMBL" id="KMM36881.1"/>
    </source>
</evidence>
<dbReference type="RefSeq" id="WP_048311594.1">
    <property type="nucleotide sequence ID" value="NZ_CP119526.1"/>
</dbReference>
<evidence type="ECO:0000256" key="1">
    <source>
        <dbReference type="ARBA" id="ARBA00004202"/>
    </source>
</evidence>
<dbReference type="GO" id="GO:0019350">
    <property type="term" value="P:teichoic acid biosynthetic process"/>
    <property type="evidence" value="ECO:0007669"/>
    <property type="project" value="UniProtKB-KW"/>
</dbReference>
<keyword evidence="3" id="KW-1003">Cell membrane</keyword>
<protein>
    <submittedName>
        <fullName evidence="7">CDP-glycerol:glycerophosphate glycerophosphotransferase</fullName>
    </submittedName>
</protein>
<evidence type="ECO:0000256" key="5">
    <source>
        <dbReference type="ARBA" id="ARBA00022944"/>
    </source>
</evidence>
<accession>A0A0J6CKW7</accession>
<evidence type="ECO:0000256" key="6">
    <source>
        <dbReference type="ARBA" id="ARBA00023136"/>
    </source>
</evidence>
<evidence type="ECO:0000313" key="8">
    <source>
        <dbReference type="Proteomes" id="UP000035996"/>
    </source>
</evidence>
<keyword evidence="8" id="KW-1185">Reference proteome</keyword>
<dbReference type="GO" id="GO:0005886">
    <property type="term" value="C:plasma membrane"/>
    <property type="evidence" value="ECO:0007669"/>
    <property type="project" value="UniProtKB-SubCell"/>
</dbReference>
<dbReference type="InterPro" id="IPR043148">
    <property type="entry name" value="TagF_C"/>
</dbReference>
<dbReference type="Pfam" id="PF04464">
    <property type="entry name" value="Glyphos_transf"/>
    <property type="match status" value="1"/>
</dbReference>
<dbReference type="InterPro" id="IPR051612">
    <property type="entry name" value="Teichoic_Acid_Biosynth"/>
</dbReference>
<dbReference type="PANTHER" id="PTHR37316">
    <property type="entry name" value="TEICHOIC ACID GLYCEROL-PHOSPHATE PRIMASE"/>
    <property type="match status" value="1"/>
</dbReference>
<dbReference type="InterPro" id="IPR007554">
    <property type="entry name" value="Glycerophosphate_synth"/>
</dbReference>
<dbReference type="Proteomes" id="UP000035996">
    <property type="component" value="Unassembled WGS sequence"/>
</dbReference>
<organism evidence="7 8">
    <name type="scientific">Guptibacillus hwajinpoensis</name>
    <dbReference type="NCBI Taxonomy" id="208199"/>
    <lineage>
        <taxon>Bacteria</taxon>
        <taxon>Bacillati</taxon>
        <taxon>Bacillota</taxon>
        <taxon>Bacilli</taxon>
        <taxon>Bacillales</taxon>
        <taxon>Guptibacillaceae</taxon>
        <taxon>Guptibacillus</taxon>
    </lineage>
</organism>
<dbReference type="Gene3D" id="3.40.50.11820">
    <property type="match status" value="1"/>
</dbReference>
<comment type="subcellular location">
    <subcellularLocation>
        <location evidence="1">Cell membrane</location>
        <topology evidence="1">Peripheral membrane protein</topology>
    </subcellularLocation>
</comment>
<comment type="similarity">
    <text evidence="2">Belongs to the CDP-glycerol glycerophosphotransferase family.</text>
</comment>
<dbReference type="PANTHER" id="PTHR37316:SF3">
    <property type="entry name" value="TEICHOIC ACID GLYCEROL-PHOSPHATE TRANSFERASE"/>
    <property type="match status" value="1"/>
</dbReference>
<name>A0A0J6CKW7_9BACL</name>
<keyword evidence="6" id="KW-0472">Membrane</keyword>